<organism evidence="1 2">
    <name type="scientific">Streptomyces chengmaiensis</name>
    <dbReference type="NCBI Taxonomy" id="3040919"/>
    <lineage>
        <taxon>Bacteria</taxon>
        <taxon>Bacillati</taxon>
        <taxon>Actinomycetota</taxon>
        <taxon>Actinomycetes</taxon>
        <taxon>Kitasatosporales</taxon>
        <taxon>Streptomycetaceae</taxon>
        <taxon>Streptomyces</taxon>
    </lineage>
</organism>
<keyword evidence="2" id="KW-1185">Reference proteome</keyword>
<sequence>METRARFGFTAAGGSMDDPRVRRITEQLPPGTAAQLLAAHQAGADEQQLAQILAGGLGFAYFRDPGRRADGLEVELSDVDYCDLELL</sequence>
<dbReference type="RefSeq" id="WP_279929192.1">
    <property type="nucleotide sequence ID" value="NZ_JARWBG010000019.1"/>
</dbReference>
<dbReference type="NCBIfam" id="NF047541">
    <property type="entry name" value="telomere_Tpg"/>
    <property type="match status" value="1"/>
</dbReference>
<dbReference type="InterPro" id="IPR058118">
    <property type="entry name" value="Tpg"/>
</dbReference>
<reference evidence="1 2" key="1">
    <citation type="submission" date="2023-04" db="EMBL/GenBank/DDBJ databases">
        <title>Streptomyces chengmaiensis sp. nov. isolated from the stem of mangrove plant in Hainan.</title>
        <authorList>
            <person name="Huang X."/>
            <person name="Zhou S."/>
            <person name="Chu X."/>
            <person name="Xie Y."/>
            <person name="Lin Y."/>
        </authorList>
    </citation>
    <scope>NUCLEOTIDE SEQUENCE [LARGE SCALE GENOMIC DNA]</scope>
    <source>
        <strain evidence="1 2">HNM0663</strain>
    </source>
</reference>
<comment type="caution">
    <text evidence="1">The sequence shown here is derived from an EMBL/GenBank/DDBJ whole genome shotgun (WGS) entry which is preliminary data.</text>
</comment>
<proteinExistence type="predicted"/>
<evidence type="ECO:0000313" key="1">
    <source>
        <dbReference type="EMBL" id="MDH2390611.1"/>
    </source>
</evidence>
<protein>
    <submittedName>
        <fullName evidence="1">Uncharacterized protein</fullName>
    </submittedName>
</protein>
<evidence type="ECO:0000313" key="2">
    <source>
        <dbReference type="Proteomes" id="UP001223144"/>
    </source>
</evidence>
<dbReference type="Proteomes" id="UP001223144">
    <property type="component" value="Unassembled WGS sequence"/>
</dbReference>
<accession>A0ABT6HPG2</accession>
<name>A0ABT6HPG2_9ACTN</name>
<dbReference type="EMBL" id="JARWBG010000019">
    <property type="protein sequence ID" value="MDH2390611.1"/>
    <property type="molecule type" value="Genomic_DNA"/>
</dbReference>
<gene>
    <name evidence="1" type="ORF">QCN29_17795</name>
</gene>